<keyword evidence="4" id="KW-0548">Nucleotidyltransferase</keyword>
<keyword evidence="8" id="KW-0067">ATP-binding</keyword>
<dbReference type="InterPro" id="IPR050124">
    <property type="entry name" value="tRNA_CCA-adding_enzyme"/>
</dbReference>
<gene>
    <name evidence="13" type="ORF">LUCI_1545</name>
</gene>
<evidence type="ECO:0000256" key="3">
    <source>
        <dbReference type="ARBA" id="ARBA00022694"/>
    </source>
</evidence>
<dbReference type="Pfam" id="PF01966">
    <property type="entry name" value="HD"/>
    <property type="match status" value="1"/>
</dbReference>
<dbReference type="PROSITE" id="PS51831">
    <property type="entry name" value="HD"/>
    <property type="match status" value="1"/>
</dbReference>
<dbReference type="SUPFAM" id="SSF81301">
    <property type="entry name" value="Nucleotidyltransferase"/>
    <property type="match status" value="1"/>
</dbReference>
<dbReference type="Pfam" id="PF01743">
    <property type="entry name" value="PolyA_pol"/>
    <property type="match status" value="1"/>
</dbReference>
<reference evidence="13 14" key="1">
    <citation type="submission" date="2018-06" db="EMBL/GenBank/DDBJ databases">
        <authorList>
            <person name="Strepis N."/>
        </authorList>
    </citation>
    <scope>NUCLEOTIDE SEQUENCE [LARGE SCALE GENOMIC DNA]</scope>
    <source>
        <strain evidence="13">LUCI</strain>
    </source>
</reference>
<dbReference type="GO" id="GO:0008033">
    <property type="term" value="P:tRNA processing"/>
    <property type="evidence" value="ECO:0007669"/>
    <property type="project" value="UniProtKB-KW"/>
</dbReference>
<dbReference type="CDD" id="cd00077">
    <property type="entry name" value="HDc"/>
    <property type="match status" value="1"/>
</dbReference>
<keyword evidence="2 11" id="KW-0808">Transferase</keyword>
<dbReference type="Gene3D" id="1.10.3090.10">
    <property type="entry name" value="cca-adding enzyme, domain 2"/>
    <property type="match status" value="1"/>
</dbReference>
<comment type="cofactor">
    <cofactor evidence="1">
        <name>Mg(2+)</name>
        <dbReference type="ChEBI" id="CHEBI:18420"/>
    </cofactor>
</comment>
<name>A0A498R4F5_9FIRM</name>
<keyword evidence="10 11" id="KW-0694">RNA-binding</keyword>
<evidence type="ECO:0000256" key="1">
    <source>
        <dbReference type="ARBA" id="ARBA00001946"/>
    </source>
</evidence>
<dbReference type="Gene3D" id="3.30.460.10">
    <property type="entry name" value="Beta Polymerase, domain 2"/>
    <property type="match status" value="1"/>
</dbReference>
<dbReference type="GO" id="GO:0005524">
    <property type="term" value="F:ATP binding"/>
    <property type="evidence" value="ECO:0007669"/>
    <property type="project" value="UniProtKB-KW"/>
</dbReference>
<dbReference type="GO" id="GO:0016779">
    <property type="term" value="F:nucleotidyltransferase activity"/>
    <property type="evidence" value="ECO:0007669"/>
    <property type="project" value="UniProtKB-KW"/>
</dbReference>
<keyword evidence="7" id="KW-0692">RNA repair</keyword>
<evidence type="ECO:0000313" key="13">
    <source>
        <dbReference type="EMBL" id="VBB06314.1"/>
    </source>
</evidence>
<keyword evidence="5" id="KW-0479">Metal-binding</keyword>
<proteinExistence type="inferred from homology"/>
<dbReference type="InterPro" id="IPR032828">
    <property type="entry name" value="PolyA_RNA-bd"/>
</dbReference>
<dbReference type="GO" id="GO:0046872">
    <property type="term" value="F:metal ion binding"/>
    <property type="evidence" value="ECO:0007669"/>
    <property type="project" value="UniProtKB-KW"/>
</dbReference>
<evidence type="ECO:0000256" key="6">
    <source>
        <dbReference type="ARBA" id="ARBA00022741"/>
    </source>
</evidence>
<comment type="similarity">
    <text evidence="11">Belongs to the tRNA nucleotidyltransferase/poly(A) polymerase family.</text>
</comment>
<evidence type="ECO:0000256" key="4">
    <source>
        <dbReference type="ARBA" id="ARBA00022695"/>
    </source>
</evidence>
<evidence type="ECO:0000256" key="8">
    <source>
        <dbReference type="ARBA" id="ARBA00022840"/>
    </source>
</evidence>
<evidence type="ECO:0000256" key="9">
    <source>
        <dbReference type="ARBA" id="ARBA00022842"/>
    </source>
</evidence>
<dbReference type="InterPro" id="IPR006674">
    <property type="entry name" value="HD_domain"/>
</dbReference>
<dbReference type="CDD" id="cd05398">
    <property type="entry name" value="NT_ClassII-CCAase"/>
    <property type="match status" value="1"/>
</dbReference>
<evidence type="ECO:0000256" key="11">
    <source>
        <dbReference type="RuleBase" id="RU003953"/>
    </source>
</evidence>
<dbReference type="GO" id="GO:0042245">
    <property type="term" value="P:RNA repair"/>
    <property type="evidence" value="ECO:0007669"/>
    <property type="project" value="UniProtKB-KW"/>
</dbReference>
<protein>
    <recommendedName>
        <fullName evidence="12">HD domain-containing protein</fullName>
    </recommendedName>
</protein>
<evidence type="ECO:0000256" key="7">
    <source>
        <dbReference type="ARBA" id="ARBA00022800"/>
    </source>
</evidence>
<dbReference type="PANTHER" id="PTHR47545">
    <property type="entry name" value="MULTIFUNCTIONAL CCA PROTEIN"/>
    <property type="match status" value="1"/>
</dbReference>
<organism evidence="13 14">
    <name type="scientific">Lucifera butyrica</name>
    <dbReference type="NCBI Taxonomy" id="1351585"/>
    <lineage>
        <taxon>Bacteria</taxon>
        <taxon>Bacillati</taxon>
        <taxon>Bacillota</taxon>
        <taxon>Negativicutes</taxon>
        <taxon>Veillonellales</taxon>
        <taxon>Veillonellaceae</taxon>
        <taxon>Lucifera</taxon>
    </lineage>
</organism>
<dbReference type="Pfam" id="PF12627">
    <property type="entry name" value="PolyA_pol_RNAbd"/>
    <property type="match status" value="1"/>
</dbReference>
<evidence type="ECO:0000313" key="14">
    <source>
        <dbReference type="Proteomes" id="UP000277811"/>
    </source>
</evidence>
<dbReference type="OrthoDB" id="9805698at2"/>
<keyword evidence="3" id="KW-0819">tRNA processing</keyword>
<dbReference type="InterPro" id="IPR003607">
    <property type="entry name" value="HD/PDEase_dom"/>
</dbReference>
<dbReference type="GO" id="GO:0003723">
    <property type="term" value="F:RNA binding"/>
    <property type="evidence" value="ECO:0007669"/>
    <property type="project" value="UniProtKB-KW"/>
</dbReference>
<dbReference type="InterPro" id="IPR002646">
    <property type="entry name" value="PolA_pol_head_dom"/>
</dbReference>
<accession>A0A498R4F5</accession>
<evidence type="ECO:0000256" key="5">
    <source>
        <dbReference type="ARBA" id="ARBA00022723"/>
    </source>
</evidence>
<dbReference type="SUPFAM" id="SSF81891">
    <property type="entry name" value="Poly A polymerase C-terminal region-like"/>
    <property type="match status" value="1"/>
</dbReference>
<keyword evidence="9" id="KW-0460">Magnesium</keyword>
<evidence type="ECO:0000259" key="12">
    <source>
        <dbReference type="PROSITE" id="PS51831"/>
    </source>
</evidence>
<dbReference type="AlphaFoldDB" id="A0A498R4F5"/>
<keyword evidence="14" id="KW-1185">Reference proteome</keyword>
<dbReference type="PANTHER" id="PTHR47545:SF1">
    <property type="entry name" value="MULTIFUNCTIONAL CCA PROTEIN"/>
    <property type="match status" value="1"/>
</dbReference>
<feature type="domain" description="HD" evidence="12">
    <location>
        <begin position="242"/>
        <end position="362"/>
    </location>
</feature>
<sequence>MEQSAFGDLIKANGGKLYIVGGYVRDLLMGGNPKDIDFAVAGMTEECFTAAFPAAIKAGKSFPVYLVMVDGRCCEVAFARTERKSGSGYKGFAVQYDPAVTIEEDLFRRDTTMNSMAIDTETMTLVDPYRGAGDIRRGIIRATSPHFSEDPVRALRAARQAAEFGFTVADATLELMRLCRRELMEEPRERYMTELRKALATPRPSVFFRILRVADLLDITYPPVYALIGQTQPELYHPEGDSFEHSMLVVDKVAAMTVRPEVRFAGLMHDIGKGITPPEELPSHHNHDAAGSGVLNGFNRFMTLPAVWLQCAKFACRHHMRVHTMKQAKKIVELIMELSKNPLGIDGFNAVLLADAGNLPGFLRHYDKILASLRMVDGRDAPPGLKGPRIGEWVLQERIKKYKQLESELANDNLP</sequence>
<keyword evidence="6" id="KW-0547">Nucleotide-binding</keyword>
<dbReference type="EMBL" id="UPPP01000062">
    <property type="protein sequence ID" value="VBB06314.1"/>
    <property type="molecule type" value="Genomic_DNA"/>
</dbReference>
<evidence type="ECO:0000256" key="2">
    <source>
        <dbReference type="ARBA" id="ARBA00022679"/>
    </source>
</evidence>
<evidence type="ECO:0000256" key="10">
    <source>
        <dbReference type="ARBA" id="ARBA00022884"/>
    </source>
</evidence>
<dbReference type="RefSeq" id="WP_122627290.1">
    <property type="nucleotide sequence ID" value="NZ_UPPP01000062.1"/>
</dbReference>
<dbReference type="InterPro" id="IPR043519">
    <property type="entry name" value="NT_sf"/>
</dbReference>
<dbReference type="Proteomes" id="UP000277811">
    <property type="component" value="Unassembled WGS sequence"/>
</dbReference>